<dbReference type="AlphaFoldDB" id="W1YC06"/>
<feature type="region of interest" description="Disordered" evidence="1">
    <location>
        <begin position="24"/>
        <end position="45"/>
    </location>
</feature>
<keyword evidence="2" id="KW-0347">Helicase</keyword>
<evidence type="ECO:0000256" key="1">
    <source>
        <dbReference type="SAM" id="MobiDB-lite"/>
    </source>
</evidence>
<proteinExistence type="predicted"/>
<gene>
    <name evidence="2" type="ORF">Q604_UNBC06022G0001</name>
</gene>
<feature type="non-terminal residue" evidence="2">
    <location>
        <position position="1"/>
    </location>
</feature>
<feature type="compositionally biased region" description="Acidic residues" evidence="1">
    <location>
        <begin position="32"/>
        <end position="42"/>
    </location>
</feature>
<keyword evidence="2" id="KW-0547">Nucleotide-binding</keyword>
<accession>W1YC06</accession>
<dbReference type="EMBL" id="AZMM01006022">
    <property type="protein sequence ID" value="ETJ40078.1"/>
    <property type="molecule type" value="Genomic_DNA"/>
</dbReference>
<sequence>GRIVEDAPEDWIGGDVELQLLDVSKDTLGAGESDEDEGDDPENNERELDFIIQKIKEIHAAKKQVQNPDGTFRQIEWR</sequence>
<reference evidence="2" key="1">
    <citation type="submission" date="2013-12" db="EMBL/GenBank/DDBJ databases">
        <title>A Varibaculum cambriense genome reconstructed from a premature infant gut community with otherwise low bacterial novelty that shifts toward anaerobic metabolism during the third week of life.</title>
        <authorList>
            <person name="Brown C.T."/>
            <person name="Sharon I."/>
            <person name="Thomas B.C."/>
            <person name="Castelle C.J."/>
            <person name="Morowitz M.J."/>
            <person name="Banfield J.F."/>
        </authorList>
    </citation>
    <scope>NUCLEOTIDE SEQUENCE</scope>
</reference>
<keyword evidence="2" id="KW-0067">ATP-binding</keyword>
<comment type="caution">
    <text evidence="2">The sequence shown here is derived from an EMBL/GenBank/DDBJ whole genome shotgun (WGS) entry which is preliminary data.</text>
</comment>
<evidence type="ECO:0000313" key="2">
    <source>
        <dbReference type="EMBL" id="ETJ40078.1"/>
    </source>
</evidence>
<organism evidence="2">
    <name type="scientific">human gut metagenome</name>
    <dbReference type="NCBI Taxonomy" id="408170"/>
    <lineage>
        <taxon>unclassified sequences</taxon>
        <taxon>metagenomes</taxon>
        <taxon>organismal metagenomes</taxon>
    </lineage>
</organism>
<protein>
    <submittedName>
        <fullName evidence="2">ATP-dependent helicase/nuclease subunit A</fullName>
    </submittedName>
</protein>
<name>W1YC06_9ZZZZ</name>
<dbReference type="GO" id="GO:0004386">
    <property type="term" value="F:helicase activity"/>
    <property type="evidence" value="ECO:0007669"/>
    <property type="project" value="UniProtKB-KW"/>
</dbReference>
<feature type="non-terminal residue" evidence="2">
    <location>
        <position position="78"/>
    </location>
</feature>
<keyword evidence="2" id="KW-0378">Hydrolase</keyword>